<dbReference type="Pfam" id="PF08240">
    <property type="entry name" value="ADH_N"/>
    <property type="match status" value="1"/>
</dbReference>
<evidence type="ECO:0000313" key="4">
    <source>
        <dbReference type="EMBL" id="KAF8792487.1"/>
    </source>
</evidence>
<reference evidence="4" key="1">
    <citation type="journal article" date="2020" name="bioRxiv">
        <title>Chromosome-level reference genome of the European wasp spider Argiope bruennichi: a resource for studies on range expansion and evolutionary adaptation.</title>
        <authorList>
            <person name="Sheffer M.M."/>
            <person name="Hoppe A."/>
            <person name="Krehenwinkel H."/>
            <person name="Uhl G."/>
            <person name="Kuss A.W."/>
            <person name="Jensen L."/>
            <person name="Jensen C."/>
            <person name="Gillespie R.G."/>
            <person name="Hoff K.J."/>
            <person name="Prost S."/>
        </authorList>
    </citation>
    <scope>NUCLEOTIDE SEQUENCE</scope>
</reference>
<evidence type="ECO:0000256" key="1">
    <source>
        <dbReference type="ARBA" id="ARBA00011981"/>
    </source>
</evidence>
<evidence type="ECO:0000259" key="3">
    <source>
        <dbReference type="SMART" id="SM00829"/>
    </source>
</evidence>
<dbReference type="SUPFAM" id="SSF51735">
    <property type="entry name" value="NAD(P)-binding Rossmann-fold domains"/>
    <property type="match status" value="1"/>
</dbReference>
<dbReference type="InterPro" id="IPR011032">
    <property type="entry name" value="GroES-like_sf"/>
</dbReference>
<dbReference type="EC" id="1.3.1.48" evidence="1"/>
<dbReference type="InterPro" id="IPR013149">
    <property type="entry name" value="ADH-like_C"/>
</dbReference>
<gene>
    <name evidence="4" type="ORF">HNY73_004077</name>
</gene>
<accession>A0A8T0FMR9</accession>
<dbReference type="SUPFAM" id="SSF50129">
    <property type="entry name" value="GroES-like"/>
    <property type="match status" value="1"/>
</dbReference>
<protein>
    <recommendedName>
        <fullName evidence="1">15-oxoprostaglandin 13-reductase</fullName>
        <ecNumber evidence="1">1.3.1.48</ecNumber>
    </recommendedName>
</protein>
<reference evidence="4" key="2">
    <citation type="submission" date="2020-06" db="EMBL/GenBank/DDBJ databases">
        <authorList>
            <person name="Sheffer M."/>
        </authorList>
    </citation>
    <scope>NUCLEOTIDE SEQUENCE</scope>
</reference>
<dbReference type="PANTHER" id="PTHR43677">
    <property type="entry name" value="SHORT-CHAIN DEHYDROGENASE/REDUCTASE"/>
    <property type="match status" value="1"/>
</dbReference>
<dbReference type="EMBL" id="JABXBU010000003">
    <property type="protein sequence ID" value="KAF8792487.1"/>
    <property type="molecule type" value="Genomic_DNA"/>
</dbReference>
<keyword evidence="2" id="KW-0560">Oxidoreductase</keyword>
<dbReference type="InterPro" id="IPR051397">
    <property type="entry name" value="Zn-ADH-like_protein"/>
</dbReference>
<dbReference type="InterPro" id="IPR020843">
    <property type="entry name" value="ER"/>
</dbReference>
<comment type="caution">
    <text evidence="4">The sequence shown here is derived from an EMBL/GenBank/DDBJ whole genome shotgun (WGS) entry which is preliminary data.</text>
</comment>
<dbReference type="InterPro" id="IPR036291">
    <property type="entry name" value="NAD(P)-bd_dom_sf"/>
</dbReference>
<dbReference type="GO" id="GO:0047522">
    <property type="term" value="F:15-oxoprostaglandin 13-reductase [NAD(P)+] activity"/>
    <property type="evidence" value="ECO:0007669"/>
    <property type="project" value="UniProtKB-EC"/>
</dbReference>
<proteinExistence type="predicted"/>
<dbReference type="SMART" id="SM00829">
    <property type="entry name" value="PKS_ER"/>
    <property type="match status" value="1"/>
</dbReference>
<organism evidence="4 5">
    <name type="scientific">Argiope bruennichi</name>
    <name type="common">Wasp spider</name>
    <name type="synonym">Aranea bruennichi</name>
    <dbReference type="NCBI Taxonomy" id="94029"/>
    <lineage>
        <taxon>Eukaryota</taxon>
        <taxon>Metazoa</taxon>
        <taxon>Ecdysozoa</taxon>
        <taxon>Arthropoda</taxon>
        <taxon>Chelicerata</taxon>
        <taxon>Arachnida</taxon>
        <taxon>Araneae</taxon>
        <taxon>Araneomorphae</taxon>
        <taxon>Entelegynae</taxon>
        <taxon>Araneoidea</taxon>
        <taxon>Araneidae</taxon>
        <taxon>Argiope</taxon>
    </lineage>
</organism>
<evidence type="ECO:0000313" key="5">
    <source>
        <dbReference type="Proteomes" id="UP000807504"/>
    </source>
</evidence>
<sequence>MAERPKTFKKLMVQKLTSNFREAVSIEISNMCHPSENEVCIRNKYVGINATDVNVTKGRYASVGAKLPFGVGLEGLGEIVEVGENVKDLKIGQYVAYMNSKINSYAEFVCIPVEEVYLIPELNPEYLVLLVSGATASIGLDKCARITEKEKVLITAAAGGAGHIAVQWAKAAGCYVIGTCSTEEKEKVLKELGCDRVINYKKEDLAEVLQKEYQNGIDVIWETIGGQVFETCIKNIANRGRLVIVGGISSYKSEDSFMPKLDLSFLPELLLFRSAAVLGFRRAAYRECFTTYFKFLSESLEKGDLKTLIDNGEKSAGGEFFGMEGIIKGVEHLHTGKSIGKVIARLY</sequence>
<dbReference type="InterPro" id="IPR013154">
    <property type="entry name" value="ADH-like_N"/>
</dbReference>
<dbReference type="Pfam" id="PF00107">
    <property type="entry name" value="ADH_zinc_N"/>
    <property type="match status" value="1"/>
</dbReference>
<dbReference type="AlphaFoldDB" id="A0A8T0FMR9"/>
<dbReference type="Proteomes" id="UP000807504">
    <property type="component" value="Unassembled WGS sequence"/>
</dbReference>
<evidence type="ECO:0000256" key="2">
    <source>
        <dbReference type="ARBA" id="ARBA00023002"/>
    </source>
</evidence>
<dbReference type="PANTHER" id="PTHR43677:SF3">
    <property type="entry name" value="PROSTAGLANDIN REDUCTASE 3"/>
    <property type="match status" value="1"/>
</dbReference>
<name>A0A8T0FMR9_ARGBR</name>
<dbReference type="Gene3D" id="3.40.50.720">
    <property type="entry name" value="NAD(P)-binding Rossmann-like Domain"/>
    <property type="match status" value="1"/>
</dbReference>
<feature type="domain" description="Enoyl reductase (ER)" evidence="3">
    <location>
        <begin position="19"/>
        <end position="344"/>
    </location>
</feature>
<dbReference type="FunFam" id="3.40.50.720:FF:000121">
    <property type="entry name" value="Prostaglandin reductase 2"/>
    <property type="match status" value="1"/>
</dbReference>
<keyword evidence="5" id="KW-1185">Reference proteome</keyword>
<dbReference type="Gene3D" id="3.90.180.10">
    <property type="entry name" value="Medium-chain alcohol dehydrogenases, catalytic domain"/>
    <property type="match status" value="1"/>
</dbReference>
<dbReference type="GO" id="GO:0005739">
    <property type="term" value="C:mitochondrion"/>
    <property type="evidence" value="ECO:0007669"/>
    <property type="project" value="TreeGrafter"/>
</dbReference>